<gene>
    <name evidence="2" type="ORF">TTAC_LOCUS5197</name>
</gene>
<dbReference type="Proteomes" id="UP000274429">
    <property type="component" value="Unassembled WGS sequence"/>
</dbReference>
<feature type="region of interest" description="Disordered" evidence="1">
    <location>
        <begin position="196"/>
        <end position="222"/>
    </location>
</feature>
<keyword evidence="3" id="KW-1185">Reference proteome</keyword>
<evidence type="ECO:0000313" key="4">
    <source>
        <dbReference type="WBParaSite" id="TTAC_0000521101-mRNA-1"/>
    </source>
</evidence>
<sequence>MIQELFNRQSDPIKKSSLTLTLTPSNQSVKTICTDISLHGKSEGSSASTSNPEPYFFYAPLIKALLDNYHDKLQIERLAPHLPHQSANFMTEFQEYSLRYPDEWHGSFLDTFQSEMEAYTRRYVVNPSTEQSLMRALANEALIKARRERAKQTVLATQRLAEYHPTLMSSGHSVECSPPSNVLRVPASGPNFRRGSFASRSVASSGSSPVPPEEASQQLQQHHRDSQISILDNFDYQLMEMETRVLANIRRKRWLNLRFEFVRASPTALWFSPYVNSFLNNRSVSPVKNFPCNLYSNSVNV</sequence>
<dbReference type="AlphaFoldDB" id="A0A0R3WWS1"/>
<feature type="compositionally biased region" description="Low complexity" evidence="1">
    <location>
        <begin position="196"/>
        <end position="216"/>
    </location>
</feature>
<evidence type="ECO:0000313" key="3">
    <source>
        <dbReference type="Proteomes" id="UP000274429"/>
    </source>
</evidence>
<reference evidence="4" key="1">
    <citation type="submission" date="2017-02" db="UniProtKB">
        <authorList>
            <consortium name="WormBaseParasite"/>
        </authorList>
    </citation>
    <scope>IDENTIFICATION</scope>
</reference>
<organism evidence="4">
    <name type="scientific">Hydatigena taeniaeformis</name>
    <name type="common">Feline tapeworm</name>
    <name type="synonym">Taenia taeniaeformis</name>
    <dbReference type="NCBI Taxonomy" id="6205"/>
    <lineage>
        <taxon>Eukaryota</taxon>
        <taxon>Metazoa</taxon>
        <taxon>Spiralia</taxon>
        <taxon>Lophotrochozoa</taxon>
        <taxon>Platyhelminthes</taxon>
        <taxon>Cestoda</taxon>
        <taxon>Eucestoda</taxon>
        <taxon>Cyclophyllidea</taxon>
        <taxon>Taeniidae</taxon>
        <taxon>Hydatigera</taxon>
    </lineage>
</organism>
<evidence type="ECO:0000256" key="1">
    <source>
        <dbReference type="SAM" id="MobiDB-lite"/>
    </source>
</evidence>
<dbReference type="WBParaSite" id="TTAC_0000521101-mRNA-1">
    <property type="protein sequence ID" value="TTAC_0000521101-mRNA-1"/>
    <property type="gene ID" value="TTAC_0000521101"/>
</dbReference>
<proteinExistence type="predicted"/>
<accession>A0A0R3WWS1</accession>
<dbReference type="OrthoDB" id="10675254at2759"/>
<reference evidence="2 3" key="2">
    <citation type="submission" date="2018-11" db="EMBL/GenBank/DDBJ databases">
        <authorList>
            <consortium name="Pathogen Informatics"/>
        </authorList>
    </citation>
    <scope>NUCLEOTIDE SEQUENCE [LARGE SCALE GENOMIC DNA]</scope>
</reference>
<dbReference type="EMBL" id="UYWX01006551">
    <property type="protein sequence ID" value="VDM26448.1"/>
    <property type="molecule type" value="Genomic_DNA"/>
</dbReference>
<name>A0A0R3WWS1_HYDTA</name>
<evidence type="ECO:0000313" key="2">
    <source>
        <dbReference type="EMBL" id="VDM26448.1"/>
    </source>
</evidence>
<protein>
    <submittedName>
        <fullName evidence="4">RGS domain-containing protein</fullName>
    </submittedName>
</protein>
<dbReference type="STRING" id="6205.A0A0R3WWS1"/>